<sequence>MRSPPSPLFLVVVHGIDIVDVPEYARMLNATMKAHLKTIFTPQELEECGDNERTAQRLAGRFATKEAVLKALGLPFGDGVAFLDVETVTADTGAPAVVTHRKVSERASQLGVQNWLVSTSHTSMSAVASVIGVRAAVAV</sequence>
<feature type="domain" description="4'-phosphopantetheinyl transferase" evidence="9">
    <location>
        <begin position="15"/>
        <end position="113"/>
    </location>
</feature>
<evidence type="ECO:0000256" key="4">
    <source>
        <dbReference type="ARBA" id="ARBA00022832"/>
    </source>
</evidence>
<evidence type="ECO:0000313" key="11">
    <source>
        <dbReference type="Proteomes" id="UP001165541"/>
    </source>
</evidence>
<dbReference type="InterPro" id="IPR008278">
    <property type="entry name" value="4-PPantetheinyl_Trfase_dom"/>
</dbReference>
<keyword evidence="3 8" id="KW-0479">Metal-binding</keyword>
<dbReference type="Proteomes" id="UP001165541">
    <property type="component" value="Unassembled WGS sequence"/>
</dbReference>
<evidence type="ECO:0000256" key="3">
    <source>
        <dbReference type="ARBA" id="ARBA00022723"/>
    </source>
</evidence>
<comment type="subcellular location">
    <subcellularLocation>
        <location evidence="8">Cytoplasm</location>
    </subcellularLocation>
</comment>
<feature type="binding site" evidence="8">
    <location>
        <position position="66"/>
    </location>
    <ligand>
        <name>Mg(2+)</name>
        <dbReference type="ChEBI" id="CHEBI:18420"/>
    </ligand>
</feature>
<gene>
    <name evidence="8 10" type="primary">acpS</name>
    <name evidence="10" type="ORF">M8A51_07380</name>
</gene>
<evidence type="ECO:0000256" key="5">
    <source>
        <dbReference type="ARBA" id="ARBA00022842"/>
    </source>
</evidence>
<dbReference type="EC" id="2.7.8.7" evidence="8"/>
<evidence type="ECO:0000256" key="8">
    <source>
        <dbReference type="HAMAP-Rule" id="MF_00101"/>
    </source>
</evidence>
<evidence type="ECO:0000313" key="10">
    <source>
        <dbReference type="EMBL" id="MCM5679352.1"/>
    </source>
</evidence>
<dbReference type="EMBL" id="JAMKFE010000003">
    <property type="protein sequence ID" value="MCM5679352.1"/>
    <property type="molecule type" value="Genomic_DNA"/>
</dbReference>
<dbReference type="GO" id="GO:0008897">
    <property type="term" value="F:holo-[acyl-carrier-protein] synthase activity"/>
    <property type="evidence" value="ECO:0007669"/>
    <property type="project" value="UniProtKB-EC"/>
</dbReference>
<dbReference type="NCBIfam" id="TIGR00516">
    <property type="entry name" value="acpS"/>
    <property type="match status" value="1"/>
</dbReference>
<evidence type="ECO:0000256" key="2">
    <source>
        <dbReference type="ARBA" id="ARBA00022679"/>
    </source>
</evidence>
<keyword evidence="11" id="KW-1185">Reference proteome</keyword>
<comment type="catalytic activity">
    <reaction evidence="8">
        <text>apo-[ACP] + CoA = holo-[ACP] + adenosine 3',5'-bisphosphate + H(+)</text>
        <dbReference type="Rhea" id="RHEA:12068"/>
        <dbReference type="Rhea" id="RHEA-COMP:9685"/>
        <dbReference type="Rhea" id="RHEA-COMP:9690"/>
        <dbReference type="ChEBI" id="CHEBI:15378"/>
        <dbReference type="ChEBI" id="CHEBI:29999"/>
        <dbReference type="ChEBI" id="CHEBI:57287"/>
        <dbReference type="ChEBI" id="CHEBI:58343"/>
        <dbReference type="ChEBI" id="CHEBI:64479"/>
        <dbReference type="EC" id="2.7.8.7"/>
    </reaction>
</comment>
<comment type="function">
    <text evidence="8">Transfers the 4'-phosphopantetheine moiety from coenzyme A to a Ser of acyl-carrier-protein.</text>
</comment>
<keyword evidence="2 8" id="KW-0808">Transferase</keyword>
<evidence type="ECO:0000256" key="7">
    <source>
        <dbReference type="ARBA" id="ARBA00023160"/>
    </source>
</evidence>
<dbReference type="NCBIfam" id="TIGR00556">
    <property type="entry name" value="pantethn_trn"/>
    <property type="match status" value="1"/>
</dbReference>
<protein>
    <recommendedName>
        <fullName evidence="8">Holo-[acyl-carrier-protein] synthase</fullName>
        <shortName evidence="8">Holo-ACP synthase</shortName>
        <ecNumber evidence="8">2.7.8.7</ecNumber>
    </recommendedName>
    <alternativeName>
        <fullName evidence="8">4'-phosphopantetheinyl transferase AcpS</fullName>
    </alternativeName>
</protein>
<dbReference type="InterPro" id="IPR004568">
    <property type="entry name" value="Ppantetheine-prot_Trfase_dom"/>
</dbReference>
<feature type="binding site" evidence="8">
    <location>
        <position position="17"/>
    </location>
    <ligand>
        <name>Mg(2+)</name>
        <dbReference type="ChEBI" id="CHEBI:18420"/>
    </ligand>
</feature>
<dbReference type="RefSeq" id="WP_251777544.1">
    <property type="nucleotide sequence ID" value="NZ_JAMKFE010000003.1"/>
</dbReference>
<evidence type="ECO:0000256" key="6">
    <source>
        <dbReference type="ARBA" id="ARBA00023098"/>
    </source>
</evidence>
<comment type="similarity">
    <text evidence="8">Belongs to the P-Pant transferase superfamily. AcpS family.</text>
</comment>
<proteinExistence type="inferred from homology"/>
<reference evidence="10" key="1">
    <citation type="submission" date="2022-05" db="EMBL/GenBank/DDBJ databases">
        <title>Schlegelella sp. nov., isolated from mangrove soil.</title>
        <authorList>
            <person name="Liu Y."/>
            <person name="Ge X."/>
            <person name="Liu W."/>
        </authorList>
    </citation>
    <scope>NUCLEOTIDE SEQUENCE</scope>
    <source>
        <strain evidence="10">S2-27</strain>
    </source>
</reference>
<keyword evidence="8" id="KW-0963">Cytoplasm</keyword>
<keyword evidence="1 8" id="KW-0444">Lipid biosynthesis</keyword>
<keyword evidence="7 8" id="KW-0275">Fatty acid biosynthesis</keyword>
<dbReference type="SUPFAM" id="SSF56214">
    <property type="entry name" value="4'-phosphopantetheinyl transferase"/>
    <property type="match status" value="1"/>
</dbReference>
<evidence type="ECO:0000256" key="1">
    <source>
        <dbReference type="ARBA" id="ARBA00022516"/>
    </source>
</evidence>
<dbReference type="InterPro" id="IPR037143">
    <property type="entry name" value="4-PPantetheinyl_Trfase_dom_sf"/>
</dbReference>
<organism evidence="10 11">
    <name type="scientific">Caldimonas mangrovi</name>
    <dbReference type="NCBI Taxonomy" id="2944811"/>
    <lineage>
        <taxon>Bacteria</taxon>
        <taxon>Pseudomonadati</taxon>
        <taxon>Pseudomonadota</taxon>
        <taxon>Betaproteobacteria</taxon>
        <taxon>Burkholderiales</taxon>
        <taxon>Sphaerotilaceae</taxon>
        <taxon>Caldimonas</taxon>
    </lineage>
</organism>
<evidence type="ECO:0000259" key="9">
    <source>
        <dbReference type="Pfam" id="PF01648"/>
    </source>
</evidence>
<keyword evidence="5 8" id="KW-0460">Magnesium</keyword>
<accession>A0ABT0YM76</accession>
<name>A0ABT0YM76_9BURK</name>
<keyword evidence="4 8" id="KW-0276">Fatty acid metabolism</keyword>
<keyword evidence="6 8" id="KW-0443">Lipid metabolism</keyword>
<dbReference type="Pfam" id="PF01648">
    <property type="entry name" value="ACPS"/>
    <property type="match status" value="1"/>
</dbReference>
<dbReference type="HAMAP" id="MF_00101">
    <property type="entry name" value="AcpS"/>
    <property type="match status" value="1"/>
</dbReference>
<dbReference type="Gene3D" id="3.90.470.20">
    <property type="entry name" value="4'-phosphopantetheinyl transferase domain"/>
    <property type="match status" value="1"/>
</dbReference>
<dbReference type="InterPro" id="IPR002582">
    <property type="entry name" value="ACPS"/>
</dbReference>
<comment type="cofactor">
    <cofactor evidence="8">
        <name>Mg(2+)</name>
        <dbReference type="ChEBI" id="CHEBI:18420"/>
    </cofactor>
</comment>
<comment type="caution">
    <text evidence="10">The sequence shown here is derived from an EMBL/GenBank/DDBJ whole genome shotgun (WGS) entry which is preliminary data.</text>
</comment>